<evidence type="ECO:0000313" key="4">
    <source>
        <dbReference type="EMBL" id="RIY02813.1"/>
    </source>
</evidence>
<dbReference type="Proteomes" id="UP000265750">
    <property type="component" value="Unassembled WGS sequence"/>
</dbReference>
<evidence type="ECO:0000256" key="2">
    <source>
        <dbReference type="ARBA" id="ARBA00023002"/>
    </source>
</evidence>
<sequence>MNDLGVMIVTGGSRGIGAATARLAGAAGYAVLVNYAADAAAAAAVAEAIRAAGGRAETARGDVGSEADVLALFEAADRMGRLAALVNNAGVVDQPSRVADMSLARLERMFRINTIGSVLCAREAVRRMSTTRGGRGGAIVNLSSAAAKLGAPDQYVDYAAAKGAIDAFTVGLAKEVAAEGVRVCAVRPGIIETDIHASGGLPDRVAQLAPSLPMRRPGSADEVARAILWLASPEASYSTGAILDVSGARAILP</sequence>
<keyword evidence="5" id="KW-1185">Reference proteome</keyword>
<dbReference type="GO" id="GO:0016491">
    <property type="term" value="F:oxidoreductase activity"/>
    <property type="evidence" value="ECO:0007669"/>
    <property type="project" value="UniProtKB-KW"/>
</dbReference>
<dbReference type="Gene3D" id="3.40.50.720">
    <property type="entry name" value="NAD(P)-binding Rossmann-like Domain"/>
    <property type="match status" value="1"/>
</dbReference>
<dbReference type="AlphaFoldDB" id="A0A3A1WPY9"/>
<evidence type="ECO:0000313" key="5">
    <source>
        <dbReference type="Proteomes" id="UP000265750"/>
    </source>
</evidence>
<dbReference type="InterPro" id="IPR057326">
    <property type="entry name" value="KR_dom"/>
</dbReference>
<dbReference type="PANTHER" id="PTHR43639">
    <property type="entry name" value="OXIDOREDUCTASE, SHORT-CHAIN DEHYDROGENASE/REDUCTASE FAMILY (AFU_ORTHOLOGUE AFUA_5G02870)"/>
    <property type="match status" value="1"/>
</dbReference>
<dbReference type="CDD" id="cd05233">
    <property type="entry name" value="SDR_c"/>
    <property type="match status" value="1"/>
</dbReference>
<feature type="domain" description="Ketoreductase" evidence="3">
    <location>
        <begin position="5"/>
        <end position="193"/>
    </location>
</feature>
<evidence type="ECO:0000259" key="3">
    <source>
        <dbReference type="SMART" id="SM00822"/>
    </source>
</evidence>
<dbReference type="InterPro" id="IPR036291">
    <property type="entry name" value="NAD(P)-bd_dom_sf"/>
</dbReference>
<keyword evidence="2" id="KW-0560">Oxidoreductase</keyword>
<proteinExistence type="inferred from homology"/>
<dbReference type="Pfam" id="PF13561">
    <property type="entry name" value="adh_short_C2"/>
    <property type="match status" value="1"/>
</dbReference>
<name>A0A3A1WPY9_9HYPH</name>
<evidence type="ECO:0000256" key="1">
    <source>
        <dbReference type="ARBA" id="ARBA00006484"/>
    </source>
</evidence>
<protein>
    <submittedName>
        <fullName evidence="4">SDR family oxidoreductase</fullName>
    </submittedName>
</protein>
<dbReference type="SMART" id="SM00822">
    <property type="entry name" value="PKS_KR"/>
    <property type="match status" value="1"/>
</dbReference>
<comment type="caution">
    <text evidence="4">The sequence shown here is derived from an EMBL/GenBank/DDBJ whole genome shotgun (WGS) entry which is preliminary data.</text>
</comment>
<dbReference type="PRINTS" id="PR00080">
    <property type="entry name" value="SDRFAMILY"/>
</dbReference>
<dbReference type="InterPro" id="IPR020904">
    <property type="entry name" value="Sc_DH/Rdtase_CS"/>
</dbReference>
<dbReference type="RefSeq" id="WP_119538890.1">
    <property type="nucleotide sequence ID" value="NZ_QYRN01000002.1"/>
</dbReference>
<dbReference type="PANTHER" id="PTHR43639:SF1">
    <property type="entry name" value="SHORT-CHAIN DEHYDROGENASE_REDUCTASE FAMILY PROTEIN"/>
    <property type="match status" value="1"/>
</dbReference>
<dbReference type="EMBL" id="QYRN01000002">
    <property type="protein sequence ID" value="RIY02813.1"/>
    <property type="molecule type" value="Genomic_DNA"/>
</dbReference>
<dbReference type="InterPro" id="IPR002347">
    <property type="entry name" value="SDR_fam"/>
</dbReference>
<gene>
    <name evidence="4" type="ORF">D3218_05575</name>
</gene>
<reference evidence="5" key="1">
    <citation type="submission" date="2018-09" db="EMBL/GenBank/DDBJ databases">
        <authorList>
            <person name="Tuo L."/>
        </authorList>
    </citation>
    <scope>NUCLEOTIDE SEQUENCE [LARGE SCALE GENOMIC DNA]</scope>
    <source>
        <strain evidence="5">M2BS4Y-1</strain>
    </source>
</reference>
<comment type="similarity">
    <text evidence="1">Belongs to the short-chain dehydrogenases/reductases (SDR) family.</text>
</comment>
<dbReference type="SUPFAM" id="SSF51735">
    <property type="entry name" value="NAD(P)-binding Rossmann-fold domains"/>
    <property type="match status" value="1"/>
</dbReference>
<dbReference type="FunFam" id="3.40.50.720:FF:000084">
    <property type="entry name" value="Short-chain dehydrogenase reductase"/>
    <property type="match status" value="1"/>
</dbReference>
<organism evidence="4 5">
    <name type="scientific">Aureimonas flava</name>
    <dbReference type="NCBI Taxonomy" id="2320271"/>
    <lineage>
        <taxon>Bacteria</taxon>
        <taxon>Pseudomonadati</taxon>
        <taxon>Pseudomonadota</taxon>
        <taxon>Alphaproteobacteria</taxon>
        <taxon>Hyphomicrobiales</taxon>
        <taxon>Aurantimonadaceae</taxon>
        <taxon>Aureimonas</taxon>
    </lineage>
</organism>
<dbReference type="OrthoDB" id="20590at2"/>
<accession>A0A3A1WPY9</accession>
<dbReference type="PROSITE" id="PS00061">
    <property type="entry name" value="ADH_SHORT"/>
    <property type="match status" value="1"/>
</dbReference>
<dbReference type="PRINTS" id="PR00081">
    <property type="entry name" value="GDHRDH"/>
</dbReference>